<sequence length="492" mass="55470">MSRPSEPTMQRGKLAHYAPYLAKQSQKPTPVVPWRTFLPFLPHPEKTAPPQPPRPKLKPLPEGWERSFHAAPAAYPREIREGHGDLSRSSHPYRRSPVPARESKEEKSRRQAEELNYSIDQEYAAHRWDLSEARAAAPKGLWSSVERWRRTQPRGGYTLVVTHANGLLKEQWHPALLELLARDPSAPGATFGTNQPLKHQKPVEIDEVWLMDNTNQAGSMDLNAGAIGPAQIWDDCGRDVLYFVKHVLPALRKEEDAGWHLKYTEQAPSRKVIGVGHSIGGNAIVQAAHAAPELFEAVFLVDPMCPPHPVTPEEWRRDGVKHFKLSAGALKRRDVWPSLTEARRLMADNPFYKAWDPAVFELWLSHGLVPVDYANPSGPVTLATPSWSESICFTEPAGEARGWDKLPYLPMPVGFVMAGTNFTTYGPELTQEMVWRPQRPRNERVMDAGHLITQEKPHKVADALWRFLTTYAAGEWGLKQEIQDAYAAQSKL</sequence>
<feature type="region of interest" description="Disordered" evidence="1">
    <location>
        <begin position="1"/>
        <end position="28"/>
    </location>
</feature>
<dbReference type="InterPro" id="IPR029058">
    <property type="entry name" value="AB_hydrolase_fold"/>
</dbReference>
<feature type="region of interest" description="Disordered" evidence="1">
    <location>
        <begin position="82"/>
        <end position="113"/>
    </location>
</feature>
<dbReference type="AlphaFoldDB" id="J6F289"/>
<dbReference type="SUPFAM" id="SSF53474">
    <property type="entry name" value="alpha/beta-Hydrolases"/>
    <property type="match status" value="1"/>
</dbReference>
<feature type="domain" description="AB hydrolase-1" evidence="2">
    <location>
        <begin position="160"/>
        <end position="463"/>
    </location>
</feature>
<dbReference type="Gene3D" id="3.40.50.1820">
    <property type="entry name" value="alpha/beta hydrolase"/>
    <property type="match status" value="1"/>
</dbReference>
<dbReference type="VEuPathDB" id="FungiDB:A1Q1_01514"/>
<comment type="caution">
    <text evidence="3">The sequence shown here is derived from an EMBL/GenBank/DDBJ whole genome shotgun (WGS) entry which is preliminary data.</text>
</comment>
<dbReference type="HOGENOM" id="CLU_505392_0_0_1"/>
<dbReference type="Proteomes" id="UP000002748">
    <property type="component" value="Unassembled WGS sequence"/>
</dbReference>
<evidence type="ECO:0000259" key="2">
    <source>
        <dbReference type="Pfam" id="PF12697"/>
    </source>
</evidence>
<gene>
    <name evidence="3" type="ORF">A1Q1_01514</name>
</gene>
<dbReference type="Pfam" id="PF12697">
    <property type="entry name" value="Abhydrolase_6"/>
    <property type="match status" value="1"/>
</dbReference>
<proteinExistence type="predicted"/>
<protein>
    <recommendedName>
        <fullName evidence="2">AB hydrolase-1 domain-containing protein</fullName>
    </recommendedName>
</protein>
<dbReference type="EMBL" id="ALBS01000173">
    <property type="protein sequence ID" value="EJT49312.1"/>
    <property type="molecule type" value="Genomic_DNA"/>
</dbReference>
<feature type="compositionally biased region" description="Basic and acidic residues" evidence="1">
    <location>
        <begin position="101"/>
        <end position="113"/>
    </location>
</feature>
<evidence type="ECO:0000313" key="3">
    <source>
        <dbReference type="EMBL" id="EJT49312.1"/>
    </source>
</evidence>
<dbReference type="GeneID" id="25985028"/>
<dbReference type="InterPro" id="IPR000073">
    <property type="entry name" value="AB_hydrolase_1"/>
</dbReference>
<reference evidence="3 4" key="1">
    <citation type="journal article" date="2012" name="Eukaryot. Cell">
        <title>Draft genome sequence of CBS 2479, the standard type strain of Trichosporon asahii.</title>
        <authorList>
            <person name="Yang R.Y."/>
            <person name="Li H.T."/>
            <person name="Zhu H."/>
            <person name="Zhou G.P."/>
            <person name="Wang M."/>
            <person name="Wang L."/>
        </authorList>
    </citation>
    <scope>NUCLEOTIDE SEQUENCE [LARGE SCALE GENOMIC DNA]</scope>
    <source>
        <strain evidence="4">ATCC 90039 / CBS 2479 / JCM 2466 / KCTC 7840 / NCYC 2677 / UAMH 7654</strain>
    </source>
</reference>
<name>J6F289_TRIAS</name>
<organism evidence="3 4">
    <name type="scientific">Trichosporon asahii var. asahii (strain ATCC 90039 / CBS 2479 / JCM 2466 / KCTC 7840 / NBRC 103889/ NCYC 2677 / UAMH 7654)</name>
    <name type="common">Yeast</name>
    <dbReference type="NCBI Taxonomy" id="1186058"/>
    <lineage>
        <taxon>Eukaryota</taxon>
        <taxon>Fungi</taxon>
        <taxon>Dikarya</taxon>
        <taxon>Basidiomycota</taxon>
        <taxon>Agaricomycotina</taxon>
        <taxon>Tremellomycetes</taxon>
        <taxon>Trichosporonales</taxon>
        <taxon>Trichosporonaceae</taxon>
        <taxon>Trichosporon</taxon>
    </lineage>
</organism>
<dbReference type="KEGG" id="tasa:A1Q1_01514"/>
<evidence type="ECO:0000313" key="4">
    <source>
        <dbReference type="Proteomes" id="UP000002748"/>
    </source>
</evidence>
<accession>J6F289</accession>
<dbReference type="OrthoDB" id="94039at2759"/>
<dbReference type="RefSeq" id="XP_014180028.1">
    <property type="nucleotide sequence ID" value="XM_014324553.1"/>
</dbReference>
<feature type="region of interest" description="Disordered" evidence="1">
    <location>
        <begin position="40"/>
        <end position="64"/>
    </location>
</feature>
<evidence type="ECO:0000256" key="1">
    <source>
        <dbReference type="SAM" id="MobiDB-lite"/>
    </source>
</evidence>